<proteinExistence type="predicted"/>
<name>A0A0B7BKY5_9EUPU</name>
<dbReference type="EMBL" id="HACG01046685">
    <property type="protein sequence ID" value="CEK93550.1"/>
    <property type="molecule type" value="Transcribed_RNA"/>
</dbReference>
<dbReference type="AlphaFoldDB" id="A0A0B7BKY5"/>
<dbReference type="EMBL" id="HACG01046689">
    <property type="protein sequence ID" value="CEK93554.1"/>
    <property type="molecule type" value="Transcribed_RNA"/>
</dbReference>
<evidence type="ECO:0000313" key="1">
    <source>
        <dbReference type="EMBL" id="CEK93550.1"/>
    </source>
</evidence>
<gene>
    <name evidence="2" type="primary">ORF195937</name>
    <name evidence="1" type="synonym">ORF195899</name>
    <name evidence="3" type="synonym">ORF195963</name>
</gene>
<dbReference type="EMBL" id="HACG01046687">
    <property type="protein sequence ID" value="CEK93552.1"/>
    <property type="molecule type" value="Transcribed_RNA"/>
</dbReference>
<organism evidence="2">
    <name type="scientific">Arion vulgaris</name>
    <dbReference type="NCBI Taxonomy" id="1028688"/>
    <lineage>
        <taxon>Eukaryota</taxon>
        <taxon>Metazoa</taxon>
        <taxon>Spiralia</taxon>
        <taxon>Lophotrochozoa</taxon>
        <taxon>Mollusca</taxon>
        <taxon>Gastropoda</taxon>
        <taxon>Heterobranchia</taxon>
        <taxon>Euthyneura</taxon>
        <taxon>Panpulmonata</taxon>
        <taxon>Eupulmonata</taxon>
        <taxon>Stylommatophora</taxon>
        <taxon>Helicina</taxon>
        <taxon>Arionoidea</taxon>
        <taxon>Arionidae</taxon>
        <taxon>Arion</taxon>
    </lineage>
</organism>
<sequence length="62" mass="7056">MSQVSYLHIVSIQWSAAAQDIIKNLSCLKIKHDLSTTMTTTFSKQVRNGYIILTVNLPEEQF</sequence>
<evidence type="ECO:0000313" key="3">
    <source>
        <dbReference type="EMBL" id="CEK93554.1"/>
    </source>
</evidence>
<protein>
    <submittedName>
        <fullName evidence="2">Uncharacterized protein</fullName>
    </submittedName>
</protein>
<reference evidence="2" key="1">
    <citation type="submission" date="2014-12" db="EMBL/GenBank/DDBJ databases">
        <title>Insight into the proteome of Arion vulgaris.</title>
        <authorList>
            <person name="Aradska J."/>
            <person name="Bulat T."/>
            <person name="Smidak R."/>
            <person name="Sarate P."/>
            <person name="Gangsoo J."/>
            <person name="Sialana F."/>
            <person name="Bilban M."/>
            <person name="Lubec G."/>
        </authorList>
    </citation>
    <scope>NUCLEOTIDE SEQUENCE</scope>
    <source>
        <tissue evidence="2">Skin</tissue>
    </source>
</reference>
<evidence type="ECO:0000313" key="2">
    <source>
        <dbReference type="EMBL" id="CEK93552.1"/>
    </source>
</evidence>
<accession>A0A0B7BKY5</accession>